<dbReference type="Proteomes" id="UP001567538">
    <property type="component" value="Unassembled WGS sequence"/>
</dbReference>
<organism evidence="1 2">
    <name type="scientific">Salvia divinorum</name>
    <name type="common">Maria pastora</name>
    <name type="synonym">Diviner's sage</name>
    <dbReference type="NCBI Taxonomy" id="28513"/>
    <lineage>
        <taxon>Eukaryota</taxon>
        <taxon>Viridiplantae</taxon>
        <taxon>Streptophyta</taxon>
        <taxon>Embryophyta</taxon>
        <taxon>Tracheophyta</taxon>
        <taxon>Spermatophyta</taxon>
        <taxon>Magnoliopsida</taxon>
        <taxon>eudicotyledons</taxon>
        <taxon>Gunneridae</taxon>
        <taxon>Pentapetalae</taxon>
        <taxon>asterids</taxon>
        <taxon>lamiids</taxon>
        <taxon>Lamiales</taxon>
        <taxon>Lamiaceae</taxon>
        <taxon>Nepetoideae</taxon>
        <taxon>Mentheae</taxon>
        <taxon>Salviinae</taxon>
        <taxon>Salvia</taxon>
        <taxon>Salvia subgen. Calosphace</taxon>
    </lineage>
</organism>
<accession>A0ABD1HTC0</accession>
<reference evidence="1 2" key="1">
    <citation type="submission" date="2024-06" db="EMBL/GenBank/DDBJ databases">
        <title>A chromosome level genome sequence of Diviner's sage (Salvia divinorum).</title>
        <authorList>
            <person name="Ford S.A."/>
            <person name="Ro D.-K."/>
            <person name="Ness R.W."/>
            <person name="Phillips M.A."/>
        </authorList>
    </citation>
    <scope>NUCLEOTIDE SEQUENCE [LARGE SCALE GENOMIC DNA]</scope>
    <source>
        <strain evidence="1">SAF-2024a</strain>
        <tissue evidence="1">Leaf</tissue>
    </source>
</reference>
<keyword evidence="2" id="KW-1185">Reference proteome</keyword>
<dbReference type="AlphaFoldDB" id="A0ABD1HTC0"/>
<evidence type="ECO:0000313" key="1">
    <source>
        <dbReference type="EMBL" id="KAL1559686.1"/>
    </source>
</evidence>
<dbReference type="EMBL" id="JBEAFC010000004">
    <property type="protein sequence ID" value="KAL1559686.1"/>
    <property type="molecule type" value="Genomic_DNA"/>
</dbReference>
<name>A0ABD1HTC0_SALDI</name>
<evidence type="ECO:0000313" key="2">
    <source>
        <dbReference type="Proteomes" id="UP001567538"/>
    </source>
</evidence>
<proteinExistence type="predicted"/>
<comment type="caution">
    <text evidence="1">The sequence shown here is derived from an EMBL/GenBank/DDBJ whole genome shotgun (WGS) entry which is preliminary data.</text>
</comment>
<dbReference type="PANTHER" id="PTHR35095:SF1">
    <property type="entry name" value="OS05G0143300 PROTEIN"/>
    <property type="match status" value="1"/>
</dbReference>
<gene>
    <name evidence="1" type="ORF">AAHA92_10001</name>
</gene>
<sequence length="383" mass="42755">MDLGLMASHSCPPGLGAVFNPEHPSRRVPKELHRFLQYSNPNQDLVNSKPFNLCLQQKDELKFTGRLLDCSDSALKNSIRSTLIDVQDVHPESLLLGFGIAEQCTRHEKILELLASGSIEVDNGLLELSMLCDMMGPRQLITDSAQKPFTSCGKWCLCATESLVYPARELYLNEPVLNVVGDMSSCREHTMQHMGDDVTHVVPVISNLYFSKNTVTSSRRSMLVPYFERRRRGRPNMDPSKVATEKVAPLNSHVKVMAKTSQKRKASPKTMKERDISCNSFLYACESLLSIIVDRKQQGVVCRVMCNQVPFCTSRFLSTGLGLGLVWLSSAVNKLRNTVISISKSSGKLGAHEEEMLDRLDRNLKDVWLRVAAVMTVAVLQLA</sequence>
<dbReference type="PANTHER" id="PTHR35095">
    <property type="entry name" value="OS05G0143300 PROTEIN"/>
    <property type="match status" value="1"/>
</dbReference>
<protein>
    <submittedName>
        <fullName evidence="1">Uncharacterized protein</fullName>
    </submittedName>
</protein>